<evidence type="ECO:0000313" key="3">
    <source>
        <dbReference type="Proteomes" id="UP001266995"/>
    </source>
</evidence>
<organism evidence="2 3">
    <name type="scientific">Bacteroides cellulosilyticus</name>
    <dbReference type="NCBI Taxonomy" id="246787"/>
    <lineage>
        <taxon>Bacteria</taxon>
        <taxon>Pseudomonadati</taxon>
        <taxon>Bacteroidota</taxon>
        <taxon>Bacteroidia</taxon>
        <taxon>Bacteroidales</taxon>
        <taxon>Bacteroidaceae</taxon>
        <taxon>Bacteroides</taxon>
    </lineage>
</organism>
<keyword evidence="1" id="KW-1133">Transmembrane helix</keyword>
<evidence type="ECO:0000313" key="2">
    <source>
        <dbReference type="EMBL" id="MDT4511231.1"/>
    </source>
</evidence>
<feature type="transmembrane region" description="Helical" evidence="1">
    <location>
        <begin position="85"/>
        <end position="104"/>
    </location>
</feature>
<reference evidence="2" key="1">
    <citation type="submission" date="2023-08" db="EMBL/GenBank/DDBJ databases">
        <title>Reintroducing virulent viruses to syntetic microbiomes.</title>
        <authorList>
            <person name="Wilde J."/>
            <person name="Boyes R."/>
            <person name="Robinson A.V."/>
            <person name="Daisley B.A."/>
            <person name="Allen-Vercoe E."/>
        </authorList>
    </citation>
    <scope>NUCLEOTIDE SEQUENCE</scope>
    <source>
        <strain evidence="2">225I_12FAA</strain>
    </source>
</reference>
<sequence>MKNIALFPYFISVFFMMCASYYLSFTWKINAIVWFLLASIMSIIFYSHNKKEFRITKKEQSILVLWSICSLYIALSPGFNLGNLLRNLLIWLSGVVLICMSLKLKMKFLGFVSRGTSFILCFSLIGWGIYHMGIPLPNKIVTDYDDGYHILSDYFFFLINENSQFDFYQRFTSLFIEPGQMASICVILLFSNIFLKGKIFDIIILTISLICSFSLAGWMVTAIGFFLMLIMKSQSKVILLFFFIFILGLFLTIKYVSEDSLVGKLIIERLVFDEEKGFAGNNRTGEDFEYNFEKYIQSKKCILGLDGELHEGNNWTTGNSGYKVTIVYFGFVGLLIMLLLLFKIFIINRSSYGFVLFCCYLLLGAIRNFWLNPYWLFILICAIPLIQQQNKLQSSNLVRK</sequence>
<feature type="transmembrane region" description="Helical" evidence="1">
    <location>
        <begin position="202"/>
        <end position="231"/>
    </location>
</feature>
<proteinExistence type="predicted"/>
<keyword evidence="1" id="KW-0472">Membrane</keyword>
<feature type="transmembrane region" description="Helical" evidence="1">
    <location>
        <begin position="61"/>
        <end position="79"/>
    </location>
</feature>
<feature type="transmembrane region" description="Helical" evidence="1">
    <location>
        <begin position="175"/>
        <end position="195"/>
    </location>
</feature>
<comment type="caution">
    <text evidence="2">The sequence shown here is derived from an EMBL/GenBank/DDBJ whole genome shotgun (WGS) entry which is preliminary data.</text>
</comment>
<evidence type="ECO:0000256" key="1">
    <source>
        <dbReference type="SAM" id="Phobius"/>
    </source>
</evidence>
<feature type="transmembrane region" description="Helical" evidence="1">
    <location>
        <begin position="237"/>
        <end position="256"/>
    </location>
</feature>
<feature type="transmembrane region" description="Helical" evidence="1">
    <location>
        <begin position="352"/>
        <end position="370"/>
    </location>
</feature>
<evidence type="ECO:0008006" key="4">
    <source>
        <dbReference type="Google" id="ProtNLM"/>
    </source>
</evidence>
<dbReference type="Proteomes" id="UP001266995">
    <property type="component" value="Unassembled WGS sequence"/>
</dbReference>
<feature type="transmembrane region" description="Helical" evidence="1">
    <location>
        <begin position="326"/>
        <end position="346"/>
    </location>
</feature>
<feature type="transmembrane region" description="Helical" evidence="1">
    <location>
        <begin position="111"/>
        <end position="130"/>
    </location>
</feature>
<dbReference type="AlphaFoldDB" id="A0AAW8VGF5"/>
<dbReference type="RefSeq" id="WP_149924497.1">
    <property type="nucleotide sequence ID" value="NZ_CAXKYC010000016.1"/>
</dbReference>
<dbReference type="EMBL" id="JAVSNH010000001">
    <property type="protein sequence ID" value="MDT4511231.1"/>
    <property type="molecule type" value="Genomic_DNA"/>
</dbReference>
<keyword evidence="1" id="KW-0812">Transmembrane</keyword>
<name>A0AAW8VGF5_9BACE</name>
<gene>
    <name evidence="2" type="ORF">RO785_09590</name>
</gene>
<feature type="transmembrane region" description="Helical" evidence="1">
    <location>
        <begin position="31"/>
        <end position="49"/>
    </location>
</feature>
<accession>A0AAW8VGF5</accession>
<protein>
    <recommendedName>
        <fullName evidence="4">O-antigen ligase family protein</fullName>
    </recommendedName>
</protein>
<feature type="transmembrane region" description="Helical" evidence="1">
    <location>
        <begin position="7"/>
        <end position="25"/>
    </location>
</feature>